<dbReference type="Proteomes" id="UP001151760">
    <property type="component" value="Unassembled WGS sequence"/>
</dbReference>
<dbReference type="EMBL" id="BQNB010021331">
    <property type="protein sequence ID" value="GJU05262.1"/>
    <property type="molecule type" value="Genomic_DNA"/>
</dbReference>
<evidence type="ECO:0000313" key="1">
    <source>
        <dbReference type="EMBL" id="GJU05262.1"/>
    </source>
</evidence>
<reference evidence="1" key="2">
    <citation type="submission" date="2022-01" db="EMBL/GenBank/DDBJ databases">
        <authorList>
            <person name="Yamashiro T."/>
            <person name="Shiraishi A."/>
            <person name="Satake H."/>
            <person name="Nakayama K."/>
        </authorList>
    </citation>
    <scope>NUCLEOTIDE SEQUENCE</scope>
</reference>
<name>A0ABQ5IYE2_9ASTR</name>
<reference evidence="1" key="1">
    <citation type="journal article" date="2022" name="Int. J. Mol. Sci.">
        <title>Draft Genome of Tanacetum Coccineum: Genomic Comparison of Closely Related Tanacetum-Family Plants.</title>
        <authorList>
            <person name="Yamashiro T."/>
            <person name="Shiraishi A."/>
            <person name="Nakayama K."/>
            <person name="Satake H."/>
        </authorList>
    </citation>
    <scope>NUCLEOTIDE SEQUENCE</scope>
</reference>
<comment type="caution">
    <text evidence="1">The sequence shown here is derived from an EMBL/GenBank/DDBJ whole genome shotgun (WGS) entry which is preliminary data.</text>
</comment>
<proteinExistence type="predicted"/>
<accession>A0ABQ5IYE2</accession>
<organism evidence="1 2">
    <name type="scientific">Tanacetum coccineum</name>
    <dbReference type="NCBI Taxonomy" id="301880"/>
    <lineage>
        <taxon>Eukaryota</taxon>
        <taxon>Viridiplantae</taxon>
        <taxon>Streptophyta</taxon>
        <taxon>Embryophyta</taxon>
        <taxon>Tracheophyta</taxon>
        <taxon>Spermatophyta</taxon>
        <taxon>Magnoliopsida</taxon>
        <taxon>eudicotyledons</taxon>
        <taxon>Gunneridae</taxon>
        <taxon>Pentapetalae</taxon>
        <taxon>asterids</taxon>
        <taxon>campanulids</taxon>
        <taxon>Asterales</taxon>
        <taxon>Asteraceae</taxon>
        <taxon>Asteroideae</taxon>
        <taxon>Anthemideae</taxon>
        <taxon>Anthemidinae</taxon>
        <taxon>Tanacetum</taxon>
    </lineage>
</organism>
<evidence type="ECO:0000313" key="2">
    <source>
        <dbReference type="Proteomes" id="UP001151760"/>
    </source>
</evidence>
<sequence>MYAGFEIGSKRRKNENYNTLGSSADIGKSHEVPHSFHNKDIVVEEFVNHVGNNQNFDCSTGPEQMMDKDIHNEHHSHMTRKSTSGTRAVEGNRNNLEYCRNNSDKDNIVDKLRPVVGRNGKDDLRELDLLGIWQENWLEAVIEKGLPALYFETLWKLHN</sequence>
<protein>
    <submittedName>
        <fullName evidence="1">Uncharacterized protein</fullName>
    </submittedName>
</protein>
<gene>
    <name evidence="1" type="ORF">Tco_1121692</name>
</gene>
<keyword evidence="2" id="KW-1185">Reference proteome</keyword>